<feature type="signal peptide" evidence="1">
    <location>
        <begin position="1"/>
        <end position="19"/>
    </location>
</feature>
<dbReference type="Gene3D" id="3.20.20.140">
    <property type="entry name" value="Metal-dependent hydrolases"/>
    <property type="match status" value="1"/>
</dbReference>
<dbReference type="PANTHER" id="PTHR42924">
    <property type="entry name" value="EXONUCLEASE"/>
    <property type="match status" value="1"/>
</dbReference>
<evidence type="ECO:0000313" key="2">
    <source>
        <dbReference type="EMBL" id="TWT37862.1"/>
    </source>
</evidence>
<dbReference type="AlphaFoldDB" id="A0A5C5VJH1"/>
<accession>A0A5C5VJH1</accession>
<dbReference type="EMBL" id="SIHJ01000001">
    <property type="protein sequence ID" value="TWT37862.1"/>
    <property type="molecule type" value="Genomic_DNA"/>
</dbReference>
<dbReference type="InterPro" id="IPR016195">
    <property type="entry name" value="Pol/histidinol_Pase-like"/>
</dbReference>
<dbReference type="InterPro" id="IPR052018">
    <property type="entry name" value="PHP_domain"/>
</dbReference>
<dbReference type="PANTHER" id="PTHR42924:SF11">
    <property type="entry name" value="POLYMERASE_HISTIDINOL PHOSPHATASE N-TERMINAL DOMAIN-CONTAINING PROTEIN"/>
    <property type="match status" value="1"/>
</dbReference>
<evidence type="ECO:0000256" key="1">
    <source>
        <dbReference type="SAM" id="SignalP"/>
    </source>
</evidence>
<dbReference type="GO" id="GO:0004534">
    <property type="term" value="F:5'-3' RNA exonuclease activity"/>
    <property type="evidence" value="ECO:0007669"/>
    <property type="project" value="TreeGrafter"/>
</dbReference>
<dbReference type="Proteomes" id="UP000316714">
    <property type="component" value="Unassembled WGS sequence"/>
</dbReference>
<evidence type="ECO:0000313" key="3">
    <source>
        <dbReference type="Proteomes" id="UP000316714"/>
    </source>
</evidence>
<sequence precursor="true">MLRCLLVFCIFAMPSAVCSADEIVLQAAEGLQWRRGNLHTHSHWSDGDDYLESIAVWYRDQGYDFLVFTDHNVLADSERWERVDQTKGGRPAFERLKRLFPGWVEERSAGGATEVRLRRFAEVAEKLNRPESFLLIQGEEISDAFGQAPIHLNVGNVQKLIRPRHGRDVFETIQNNVRAANEQREETGQPLLVHLNHPNFGYAVTAEDLMRVQGERFFEVYNGHPSVHNHGDAQHAGTEKIWDIVLAHRLAVFDLPLMYGIAVDDGHDYHEIPSRKSNPGRGWVQVLAEELKAGPLIQAMERGHFYASSGVSLKRITAGEKDLTVEVDPQPGESYTIEFIGTRAGVDLTGEAVVGEDGKPLRATRRYSEKVGEILSRSVGARATYTFAGDELYVRARVTSSAPHPNPSEPGDFKQAWVQPVAVAR</sequence>
<keyword evidence="3" id="KW-1185">Reference proteome</keyword>
<dbReference type="SUPFAM" id="SSF89550">
    <property type="entry name" value="PHP domain-like"/>
    <property type="match status" value="1"/>
</dbReference>
<dbReference type="GO" id="GO:0035312">
    <property type="term" value="F:5'-3' DNA exonuclease activity"/>
    <property type="evidence" value="ECO:0007669"/>
    <property type="project" value="TreeGrafter"/>
</dbReference>
<name>A0A5C5VJH1_9BACT</name>
<keyword evidence="1" id="KW-0732">Signal</keyword>
<organism evidence="2 3">
    <name type="scientific">Posidoniimonas corsicana</name>
    <dbReference type="NCBI Taxonomy" id="1938618"/>
    <lineage>
        <taxon>Bacteria</taxon>
        <taxon>Pseudomonadati</taxon>
        <taxon>Planctomycetota</taxon>
        <taxon>Planctomycetia</taxon>
        <taxon>Pirellulales</taxon>
        <taxon>Lacipirellulaceae</taxon>
        <taxon>Posidoniimonas</taxon>
    </lineage>
</organism>
<gene>
    <name evidence="2" type="ORF">KOR34_28270</name>
</gene>
<protein>
    <submittedName>
        <fullName evidence="2">PHP domain protein</fullName>
    </submittedName>
</protein>
<proteinExistence type="predicted"/>
<reference evidence="2 3" key="1">
    <citation type="submission" date="2019-02" db="EMBL/GenBank/DDBJ databases">
        <title>Deep-cultivation of Planctomycetes and their phenomic and genomic characterization uncovers novel biology.</title>
        <authorList>
            <person name="Wiegand S."/>
            <person name="Jogler M."/>
            <person name="Boedeker C."/>
            <person name="Pinto D."/>
            <person name="Vollmers J."/>
            <person name="Rivas-Marin E."/>
            <person name="Kohn T."/>
            <person name="Peeters S.H."/>
            <person name="Heuer A."/>
            <person name="Rast P."/>
            <person name="Oberbeckmann S."/>
            <person name="Bunk B."/>
            <person name="Jeske O."/>
            <person name="Meyerdierks A."/>
            <person name="Storesund J.E."/>
            <person name="Kallscheuer N."/>
            <person name="Luecker S."/>
            <person name="Lage O.M."/>
            <person name="Pohl T."/>
            <person name="Merkel B.J."/>
            <person name="Hornburger P."/>
            <person name="Mueller R.-W."/>
            <person name="Bruemmer F."/>
            <person name="Labrenz M."/>
            <person name="Spormann A.M."/>
            <person name="Op Den Camp H."/>
            <person name="Overmann J."/>
            <person name="Amann R."/>
            <person name="Jetten M.S.M."/>
            <person name="Mascher T."/>
            <person name="Medema M.H."/>
            <person name="Devos D.P."/>
            <person name="Kaster A.-K."/>
            <person name="Ovreas L."/>
            <person name="Rohde M."/>
            <person name="Galperin M.Y."/>
            <person name="Jogler C."/>
        </authorList>
    </citation>
    <scope>NUCLEOTIDE SEQUENCE [LARGE SCALE GENOMIC DNA]</scope>
    <source>
        <strain evidence="2 3">KOR34</strain>
    </source>
</reference>
<feature type="chain" id="PRO_5022831961" evidence="1">
    <location>
        <begin position="20"/>
        <end position="425"/>
    </location>
</feature>
<comment type="caution">
    <text evidence="2">The sequence shown here is derived from an EMBL/GenBank/DDBJ whole genome shotgun (WGS) entry which is preliminary data.</text>
</comment>